<evidence type="ECO:0000256" key="5">
    <source>
        <dbReference type="ARBA" id="ARBA00022691"/>
    </source>
</evidence>
<dbReference type="SMART" id="SM00650">
    <property type="entry name" value="rADc"/>
    <property type="match status" value="1"/>
</dbReference>
<evidence type="ECO:0000256" key="8">
    <source>
        <dbReference type="PROSITE-ProRule" id="PRU01026"/>
    </source>
</evidence>
<dbReference type="InterPro" id="IPR001737">
    <property type="entry name" value="KsgA/Erm"/>
</dbReference>
<keyword evidence="3 7" id="KW-0489">Methyltransferase</keyword>
<feature type="binding site" evidence="7 8">
    <location>
        <position position="51"/>
    </location>
    <ligand>
        <name>S-adenosyl-L-methionine</name>
        <dbReference type="ChEBI" id="CHEBI:59789"/>
    </ligand>
</feature>
<keyword evidence="2 7" id="KW-0698">rRNA processing</keyword>
<dbReference type="GO" id="GO:0003723">
    <property type="term" value="F:RNA binding"/>
    <property type="evidence" value="ECO:0007669"/>
    <property type="project" value="UniProtKB-UniRule"/>
</dbReference>
<comment type="similarity">
    <text evidence="7">Belongs to the class I-like SAM-binding methyltransferase superfamily. rRNA adenine N(6)-methyltransferase family. RsmA subfamily.</text>
</comment>
<evidence type="ECO:0000256" key="4">
    <source>
        <dbReference type="ARBA" id="ARBA00022679"/>
    </source>
</evidence>
<evidence type="ECO:0000256" key="6">
    <source>
        <dbReference type="ARBA" id="ARBA00022884"/>
    </source>
</evidence>
<gene>
    <name evidence="7 10" type="primary">rsmA</name>
    <name evidence="7" type="synonym">ksgA</name>
    <name evidence="10" type="ORF">HY220_01520</name>
</gene>
<dbReference type="InterPro" id="IPR029063">
    <property type="entry name" value="SAM-dependent_MTases_sf"/>
</dbReference>
<dbReference type="GO" id="GO:0005829">
    <property type="term" value="C:cytosol"/>
    <property type="evidence" value="ECO:0007669"/>
    <property type="project" value="TreeGrafter"/>
</dbReference>
<evidence type="ECO:0000259" key="9">
    <source>
        <dbReference type="SMART" id="SM00650"/>
    </source>
</evidence>
<feature type="binding site" evidence="7 8">
    <location>
        <position position="24"/>
    </location>
    <ligand>
        <name>S-adenosyl-L-methionine</name>
        <dbReference type="ChEBI" id="CHEBI:59789"/>
    </ligand>
</feature>
<dbReference type="InterPro" id="IPR011530">
    <property type="entry name" value="rRNA_adenine_dimethylase"/>
</dbReference>
<evidence type="ECO:0000256" key="3">
    <source>
        <dbReference type="ARBA" id="ARBA00022603"/>
    </source>
</evidence>
<keyword evidence="4 7" id="KW-0808">Transferase</keyword>
<dbReference type="SUPFAM" id="SSF53335">
    <property type="entry name" value="S-adenosyl-L-methionine-dependent methyltransferases"/>
    <property type="match status" value="1"/>
</dbReference>
<dbReference type="InterPro" id="IPR023165">
    <property type="entry name" value="rRNA_Ade_diMease-like_C"/>
</dbReference>
<keyword evidence="1 7" id="KW-0963">Cytoplasm</keyword>
<evidence type="ECO:0000256" key="1">
    <source>
        <dbReference type="ARBA" id="ARBA00022490"/>
    </source>
</evidence>
<feature type="binding site" evidence="7 8">
    <location>
        <position position="119"/>
    </location>
    <ligand>
        <name>S-adenosyl-L-methionine</name>
        <dbReference type="ChEBI" id="CHEBI:59789"/>
    </ligand>
</feature>
<feature type="binding site" evidence="7 8">
    <location>
        <position position="26"/>
    </location>
    <ligand>
        <name>S-adenosyl-L-methionine</name>
        <dbReference type="ChEBI" id="CHEBI:59789"/>
    </ligand>
</feature>
<dbReference type="PROSITE" id="PS51689">
    <property type="entry name" value="SAM_RNA_A_N6_MT"/>
    <property type="match status" value="1"/>
</dbReference>
<dbReference type="EC" id="2.1.1.182" evidence="7"/>
<keyword evidence="6 7" id="KW-0694">RNA-binding</keyword>
<feature type="binding site" evidence="7 8">
    <location>
        <position position="72"/>
    </location>
    <ligand>
        <name>S-adenosyl-L-methionine</name>
        <dbReference type="ChEBI" id="CHEBI:59789"/>
    </ligand>
</feature>
<dbReference type="Gene3D" id="1.10.8.100">
    <property type="entry name" value="Ribosomal RNA adenine dimethylase-like, domain 2"/>
    <property type="match status" value="1"/>
</dbReference>
<dbReference type="PANTHER" id="PTHR11727">
    <property type="entry name" value="DIMETHYLADENOSINE TRANSFERASE"/>
    <property type="match status" value="1"/>
</dbReference>
<sequence>MTTSEIKSRLIAAGLRPNKLLGQHFLIDQNVLKKIVAQADVKPSETILEIGPGLGILTFDLAKRAKRVMAVEKDRQMFEVLEKEIRQRGVKNIELVRDDILRLAEKFFRDIREYRVIANIPYYLTSRLIRKLLAEVSPPQEIILMVQKEVAERMMARPPQMNLLALSVQAYGRPKKLFSVSRESFWPPPLIDSALISISAISKNFFTHHHIPEKKFFEIARRAFQTKRKTILNGLAQFSSKQKLEKLLRDVGIDPNRRPETLSLLDWIAIVSQLEKGD</sequence>
<proteinExistence type="inferred from homology"/>
<dbReference type="GO" id="GO:0052908">
    <property type="term" value="F:16S rRNA (adenine(1518)-N(6)/adenine(1519)-N(6))-dimethyltransferase activity"/>
    <property type="evidence" value="ECO:0007669"/>
    <property type="project" value="UniProtKB-EC"/>
</dbReference>
<dbReference type="Pfam" id="PF00398">
    <property type="entry name" value="RrnaAD"/>
    <property type="match status" value="1"/>
</dbReference>
<comment type="caution">
    <text evidence="10">The sequence shown here is derived from an EMBL/GenBank/DDBJ whole genome shotgun (WGS) entry which is preliminary data.</text>
</comment>
<keyword evidence="5 7" id="KW-0949">S-adenosyl-L-methionine</keyword>
<dbReference type="EMBL" id="JACQCQ010000006">
    <property type="protein sequence ID" value="MBI3627417.1"/>
    <property type="molecule type" value="Genomic_DNA"/>
</dbReference>
<evidence type="ECO:0000256" key="7">
    <source>
        <dbReference type="HAMAP-Rule" id="MF_00607"/>
    </source>
</evidence>
<accession>A0A9D6LRJ9</accession>
<evidence type="ECO:0000256" key="2">
    <source>
        <dbReference type="ARBA" id="ARBA00022552"/>
    </source>
</evidence>
<name>A0A9D6LRJ9_9BACT</name>
<comment type="catalytic activity">
    <reaction evidence="7">
        <text>adenosine(1518)/adenosine(1519) in 16S rRNA + 4 S-adenosyl-L-methionine = N(6)-dimethyladenosine(1518)/N(6)-dimethyladenosine(1519) in 16S rRNA + 4 S-adenosyl-L-homocysteine + 4 H(+)</text>
        <dbReference type="Rhea" id="RHEA:19609"/>
        <dbReference type="Rhea" id="RHEA-COMP:10232"/>
        <dbReference type="Rhea" id="RHEA-COMP:10233"/>
        <dbReference type="ChEBI" id="CHEBI:15378"/>
        <dbReference type="ChEBI" id="CHEBI:57856"/>
        <dbReference type="ChEBI" id="CHEBI:59789"/>
        <dbReference type="ChEBI" id="CHEBI:74411"/>
        <dbReference type="ChEBI" id="CHEBI:74493"/>
        <dbReference type="EC" id="2.1.1.182"/>
    </reaction>
</comment>
<dbReference type="PROSITE" id="PS01131">
    <property type="entry name" value="RRNA_A_DIMETH"/>
    <property type="match status" value="1"/>
</dbReference>
<dbReference type="HAMAP" id="MF_00607">
    <property type="entry name" value="16SrRNA_methyltr_A"/>
    <property type="match status" value="1"/>
</dbReference>
<evidence type="ECO:0000313" key="11">
    <source>
        <dbReference type="Proteomes" id="UP000808388"/>
    </source>
</evidence>
<comment type="subcellular location">
    <subcellularLocation>
        <location evidence="7">Cytoplasm</location>
    </subcellularLocation>
</comment>
<feature type="binding site" evidence="7 8">
    <location>
        <position position="99"/>
    </location>
    <ligand>
        <name>S-adenosyl-L-methionine</name>
        <dbReference type="ChEBI" id="CHEBI:59789"/>
    </ligand>
</feature>
<dbReference type="InterPro" id="IPR020598">
    <property type="entry name" value="rRNA_Ade_methylase_Trfase_N"/>
</dbReference>
<dbReference type="Gene3D" id="3.40.50.150">
    <property type="entry name" value="Vaccinia Virus protein VP39"/>
    <property type="match status" value="1"/>
</dbReference>
<dbReference type="Proteomes" id="UP000808388">
    <property type="component" value="Unassembled WGS sequence"/>
</dbReference>
<evidence type="ECO:0000313" key="10">
    <source>
        <dbReference type="EMBL" id="MBI3627417.1"/>
    </source>
</evidence>
<feature type="domain" description="Ribosomal RNA adenine methylase transferase N-terminal" evidence="9">
    <location>
        <begin position="31"/>
        <end position="202"/>
    </location>
</feature>
<dbReference type="CDD" id="cd02440">
    <property type="entry name" value="AdoMet_MTases"/>
    <property type="match status" value="1"/>
</dbReference>
<organism evidence="10 11">
    <name type="scientific">Candidatus Sungiibacteriota bacterium</name>
    <dbReference type="NCBI Taxonomy" id="2750080"/>
    <lineage>
        <taxon>Bacteria</taxon>
        <taxon>Candidatus Sungiibacteriota</taxon>
    </lineage>
</organism>
<comment type="function">
    <text evidence="7">Specifically dimethylates two adjacent adenosines (A1518 and A1519) in the loop of a conserved hairpin near the 3'-end of 16S rRNA in the 30S particle. May play a critical role in biogenesis of 30S subunits.</text>
</comment>
<dbReference type="AlphaFoldDB" id="A0A9D6LRJ9"/>
<dbReference type="NCBIfam" id="TIGR00755">
    <property type="entry name" value="ksgA"/>
    <property type="match status" value="1"/>
</dbReference>
<reference evidence="10" key="1">
    <citation type="submission" date="2020-07" db="EMBL/GenBank/DDBJ databases">
        <title>Huge and variable diversity of episymbiotic CPR bacteria and DPANN archaea in groundwater ecosystems.</title>
        <authorList>
            <person name="He C.Y."/>
            <person name="Keren R."/>
            <person name="Whittaker M."/>
            <person name="Farag I.F."/>
            <person name="Doudna J."/>
            <person name="Cate J.H.D."/>
            <person name="Banfield J.F."/>
        </authorList>
    </citation>
    <scope>NUCLEOTIDE SEQUENCE</scope>
    <source>
        <strain evidence="10">NC_groundwater_972_Pr1_S-0.2um_49_27</strain>
    </source>
</reference>
<dbReference type="InterPro" id="IPR020596">
    <property type="entry name" value="rRNA_Ade_Mease_Trfase_CS"/>
</dbReference>
<dbReference type="PANTHER" id="PTHR11727:SF7">
    <property type="entry name" value="DIMETHYLADENOSINE TRANSFERASE-RELATED"/>
    <property type="match status" value="1"/>
</dbReference>
<protein>
    <recommendedName>
        <fullName evidence="7">Ribosomal RNA small subunit methyltransferase A</fullName>
        <ecNumber evidence="7">2.1.1.182</ecNumber>
    </recommendedName>
    <alternativeName>
        <fullName evidence="7">16S rRNA (adenine(1518)-N(6)/adenine(1519)-N(6))-dimethyltransferase</fullName>
    </alternativeName>
    <alternativeName>
        <fullName evidence="7">16S rRNA dimethyladenosine transferase</fullName>
    </alternativeName>
    <alternativeName>
        <fullName evidence="7">16S rRNA dimethylase</fullName>
    </alternativeName>
    <alternativeName>
        <fullName evidence="7">S-adenosylmethionine-6-N', N'-adenosyl(rRNA) dimethyltransferase</fullName>
    </alternativeName>
</protein>